<evidence type="ECO:0000313" key="2">
    <source>
        <dbReference type="EMBL" id="MFC3153462.1"/>
    </source>
</evidence>
<organism evidence="2 3">
    <name type="scientific">Litoribrevibacter euphylliae</name>
    <dbReference type="NCBI Taxonomy" id="1834034"/>
    <lineage>
        <taxon>Bacteria</taxon>
        <taxon>Pseudomonadati</taxon>
        <taxon>Pseudomonadota</taxon>
        <taxon>Gammaproteobacteria</taxon>
        <taxon>Oceanospirillales</taxon>
        <taxon>Oceanospirillaceae</taxon>
        <taxon>Litoribrevibacter</taxon>
    </lineage>
</organism>
<comment type="caution">
    <text evidence="2">The sequence shown here is derived from an EMBL/GenBank/DDBJ whole genome shotgun (WGS) entry which is preliminary data.</text>
</comment>
<dbReference type="RefSeq" id="WP_386723382.1">
    <property type="nucleotide sequence ID" value="NZ_JBHRSZ010000009.1"/>
</dbReference>
<protein>
    <submittedName>
        <fullName evidence="2">Alpha/beta hydrolase family protein</fullName>
        <ecNumber evidence="2">3.4.-.-</ecNumber>
    </submittedName>
</protein>
<dbReference type="InterPro" id="IPR022742">
    <property type="entry name" value="Hydrolase_4"/>
</dbReference>
<dbReference type="InterPro" id="IPR029058">
    <property type="entry name" value="AB_hydrolase_fold"/>
</dbReference>
<keyword evidence="2" id="KW-0378">Hydrolase</keyword>
<dbReference type="GO" id="GO:0016787">
    <property type="term" value="F:hydrolase activity"/>
    <property type="evidence" value="ECO:0007669"/>
    <property type="project" value="UniProtKB-KW"/>
</dbReference>
<evidence type="ECO:0000259" key="1">
    <source>
        <dbReference type="Pfam" id="PF12146"/>
    </source>
</evidence>
<dbReference type="EC" id="3.4.-.-" evidence="2"/>
<evidence type="ECO:0000313" key="3">
    <source>
        <dbReference type="Proteomes" id="UP001595476"/>
    </source>
</evidence>
<sequence length="315" mass="35536">MEIRSRVRPILFWLLLGNVSLSVSQEFSLERPDASTLNYYLFQQQVPLSEKVLLLILQGSDCNSVFNNDAIKRDYSKVWPQADLLFIEKYGIDRELSYRSDSERNDCPKEYIQKDSPHQRVVDIKNVLKVVREQHDYTKLIVLGGSEGAVIANLLAAESEYIDATISFNGGGRWFIDDVIHNILSTQKTPELASADIEGFKGFANHILSSQPFELEVSGHGFDWWQQMLSVDQLGTLQKVKSPVLILQGGSDVSVSTNKVNDMMSVLAKSGKHNIEYKFYDGLNHQLKNSAGQSEIKAVTADIHLWLESVLNRSN</sequence>
<keyword evidence="3" id="KW-1185">Reference proteome</keyword>
<proteinExistence type="predicted"/>
<dbReference type="EMBL" id="JBHRSZ010000009">
    <property type="protein sequence ID" value="MFC3153462.1"/>
    <property type="molecule type" value="Genomic_DNA"/>
</dbReference>
<feature type="domain" description="Serine aminopeptidase S33" evidence="1">
    <location>
        <begin position="115"/>
        <end position="288"/>
    </location>
</feature>
<dbReference type="Proteomes" id="UP001595476">
    <property type="component" value="Unassembled WGS sequence"/>
</dbReference>
<name>A0ABV7HQ80_9GAMM</name>
<dbReference type="PANTHER" id="PTHR43265:SF1">
    <property type="entry name" value="ESTERASE ESTD"/>
    <property type="match status" value="1"/>
</dbReference>
<dbReference type="InterPro" id="IPR053145">
    <property type="entry name" value="AB_hydrolase_Est10"/>
</dbReference>
<dbReference type="SUPFAM" id="SSF53474">
    <property type="entry name" value="alpha/beta-Hydrolases"/>
    <property type="match status" value="1"/>
</dbReference>
<gene>
    <name evidence="2" type="ORF">ACFOEK_20645</name>
</gene>
<dbReference type="Pfam" id="PF12146">
    <property type="entry name" value="Hydrolase_4"/>
    <property type="match status" value="1"/>
</dbReference>
<dbReference type="Gene3D" id="3.40.50.1820">
    <property type="entry name" value="alpha/beta hydrolase"/>
    <property type="match status" value="1"/>
</dbReference>
<dbReference type="PANTHER" id="PTHR43265">
    <property type="entry name" value="ESTERASE ESTD"/>
    <property type="match status" value="1"/>
</dbReference>
<reference evidence="3" key="1">
    <citation type="journal article" date="2019" name="Int. J. Syst. Evol. Microbiol.">
        <title>The Global Catalogue of Microorganisms (GCM) 10K type strain sequencing project: providing services to taxonomists for standard genome sequencing and annotation.</title>
        <authorList>
            <consortium name="The Broad Institute Genomics Platform"/>
            <consortium name="The Broad Institute Genome Sequencing Center for Infectious Disease"/>
            <person name="Wu L."/>
            <person name="Ma J."/>
        </authorList>
    </citation>
    <scope>NUCLEOTIDE SEQUENCE [LARGE SCALE GENOMIC DNA]</scope>
    <source>
        <strain evidence="3">KCTC 52438</strain>
    </source>
</reference>
<accession>A0ABV7HQ80</accession>